<gene>
    <name evidence="2" type="ORF">PPRIM_AZ9-3.1.T1070007</name>
</gene>
<dbReference type="Pfam" id="PF00069">
    <property type="entry name" value="Pkinase"/>
    <property type="match status" value="1"/>
</dbReference>
<dbReference type="GO" id="GO:0004672">
    <property type="term" value="F:protein kinase activity"/>
    <property type="evidence" value="ECO:0007669"/>
    <property type="project" value="InterPro"/>
</dbReference>
<dbReference type="PANTHER" id="PTHR24362:SF309">
    <property type="entry name" value="PROTEIN KINASE DOMAIN-CONTAINING PROTEIN"/>
    <property type="match status" value="1"/>
</dbReference>
<dbReference type="PANTHER" id="PTHR24362">
    <property type="entry name" value="SERINE/THREONINE-PROTEIN KINASE NEK"/>
    <property type="match status" value="1"/>
</dbReference>
<feature type="domain" description="Protein kinase" evidence="1">
    <location>
        <begin position="107"/>
        <end position="373"/>
    </location>
</feature>
<protein>
    <recommendedName>
        <fullName evidence="1">Protein kinase domain-containing protein</fullName>
    </recommendedName>
</protein>
<organism evidence="2 3">
    <name type="scientific">Paramecium primaurelia</name>
    <dbReference type="NCBI Taxonomy" id="5886"/>
    <lineage>
        <taxon>Eukaryota</taxon>
        <taxon>Sar</taxon>
        <taxon>Alveolata</taxon>
        <taxon>Ciliophora</taxon>
        <taxon>Intramacronucleata</taxon>
        <taxon>Oligohymenophorea</taxon>
        <taxon>Peniculida</taxon>
        <taxon>Parameciidae</taxon>
        <taxon>Paramecium</taxon>
    </lineage>
</organism>
<comment type="caution">
    <text evidence="2">The sequence shown here is derived from an EMBL/GenBank/DDBJ whole genome shotgun (WGS) entry which is preliminary data.</text>
</comment>
<reference evidence="2" key="1">
    <citation type="submission" date="2021-01" db="EMBL/GenBank/DDBJ databases">
        <authorList>
            <consortium name="Genoscope - CEA"/>
            <person name="William W."/>
        </authorList>
    </citation>
    <scope>NUCLEOTIDE SEQUENCE</scope>
</reference>
<dbReference type="EMBL" id="CAJJDM010000110">
    <property type="protein sequence ID" value="CAD8098370.1"/>
    <property type="molecule type" value="Genomic_DNA"/>
</dbReference>
<dbReference type="Proteomes" id="UP000688137">
    <property type="component" value="Unassembled WGS sequence"/>
</dbReference>
<dbReference type="GO" id="GO:0005524">
    <property type="term" value="F:ATP binding"/>
    <property type="evidence" value="ECO:0007669"/>
    <property type="project" value="InterPro"/>
</dbReference>
<dbReference type="SMART" id="SM00220">
    <property type="entry name" value="S_TKc"/>
    <property type="match status" value="1"/>
</dbReference>
<dbReference type="OMA" id="WNDYIEG"/>
<dbReference type="InterPro" id="IPR000719">
    <property type="entry name" value="Prot_kinase_dom"/>
</dbReference>
<sequence length="423" mass="49534">MNQNDLYLIEGLNFIKGRKTQIYIIPEPLGFKLLDPLNLSFKLLVYWSDESVILDWNDYIEGTCSNGLYFRLIYQGEEYKIEGTAEQLDQLYNFCSGKFIFKKSNIFIQNSVIETNSQYQLSLIKNIKENKRYIEKRIFSSFISPRMEMSNSFNTQFEQDRIPEEVRIIQLLNSQKCPYIMKIESITFDGDYYSLIYTNKNLISLKQILKIQKMGLPLSFVIEILEQLLIVLNIFHELQIIHNGINLEMINYSLESNQIVISNFSPSTFECNKEIPIKGNTIGFIPPEYLSNKYLISPLANIFQLGTLLYHLLFNQNPFGNDPQTKLQNNILGKYNIQNTNIDKNIIDLLKSMMQTNPQKRKTPKEYLCSKIFKPQYRSKISKNSFLSFLLDNHLSKIEEFEVENENPIIQNIKSLSINKKKN</sequence>
<keyword evidence="3" id="KW-1185">Reference proteome</keyword>
<name>A0A8S1P5Q4_PARPR</name>
<dbReference type="PROSITE" id="PS50011">
    <property type="entry name" value="PROTEIN_KINASE_DOM"/>
    <property type="match status" value="1"/>
</dbReference>
<proteinExistence type="predicted"/>
<evidence type="ECO:0000259" key="1">
    <source>
        <dbReference type="PROSITE" id="PS50011"/>
    </source>
</evidence>
<accession>A0A8S1P5Q4</accession>
<evidence type="ECO:0000313" key="2">
    <source>
        <dbReference type="EMBL" id="CAD8098370.1"/>
    </source>
</evidence>
<evidence type="ECO:0000313" key="3">
    <source>
        <dbReference type="Proteomes" id="UP000688137"/>
    </source>
</evidence>
<dbReference type="AlphaFoldDB" id="A0A8S1P5Q4"/>